<gene>
    <name evidence="3" type="ORF">ACFOGP_15480</name>
</gene>
<dbReference type="EC" id="3.5.4.9" evidence="1"/>
<evidence type="ECO:0000256" key="1">
    <source>
        <dbReference type="ARBA" id="ARBA00012776"/>
    </source>
</evidence>
<keyword evidence="4" id="KW-1185">Reference proteome</keyword>
<dbReference type="Gene3D" id="3.40.50.10860">
    <property type="entry name" value="Leucine Dehydrogenase, chain A, domain 1"/>
    <property type="match status" value="1"/>
</dbReference>
<dbReference type="RefSeq" id="WP_275631382.1">
    <property type="nucleotide sequence ID" value="NZ_JARGYD010000001.1"/>
</dbReference>
<dbReference type="PANTHER" id="PTHR48099:SF5">
    <property type="entry name" value="C-1-TETRAHYDROFOLATE SYNTHASE, CYTOPLASMIC"/>
    <property type="match status" value="1"/>
</dbReference>
<dbReference type="Proteomes" id="UP001595632">
    <property type="component" value="Unassembled WGS sequence"/>
</dbReference>
<protein>
    <recommendedName>
        <fullName evidence="1">methenyltetrahydrofolate cyclohydrolase</fullName>
        <ecNumber evidence="1">3.5.4.9</ecNumber>
    </recommendedName>
</protein>
<evidence type="ECO:0000259" key="2">
    <source>
        <dbReference type="Pfam" id="PF02882"/>
    </source>
</evidence>
<sequence>MTRIFRGDALADEILGAVRADPACARASLLVLRDASAPPAAAYAARIESFAPRAGFPVTVRDYPATLAELRTLLEATQGAVLPIHPLPDWIDAATLTARVGPDRDPEGLHPLHAGALALGRPGIVPPTADAAFRVAKAIVGPLSGKTATVVGASPVVGRPLALLLIAAGATVRVAQATTRDLAAETRDAEIVFSAVGHPGLLGRDHLREGAVGIDIGITRQGERLVGDIDAGKVEGHAAWLTHVPDGVGPVTVACLMRNAALLGGAGV</sequence>
<dbReference type="EMBL" id="JBHRTB010000010">
    <property type="protein sequence ID" value="MFC3144121.1"/>
    <property type="molecule type" value="Genomic_DNA"/>
</dbReference>
<feature type="domain" description="Tetrahydrofolate dehydrogenase/cyclohydrolase NAD(P)-binding" evidence="2">
    <location>
        <begin position="126"/>
        <end position="260"/>
    </location>
</feature>
<accession>A0ABV7GV81</accession>
<dbReference type="InterPro" id="IPR000672">
    <property type="entry name" value="THF_DH/CycHdrlase"/>
</dbReference>
<name>A0ABV7GV81_9RHOB</name>
<dbReference type="InterPro" id="IPR020631">
    <property type="entry name" value="THF_DH/CycHdrlase_NAD-bd_dom"/>
</dbReference>
<comment type="caution">
    <text evidence="3">The sequence shown here is derived from an EMBL/GenBank/DDBJ whole genome shotgun (WGS) entry which is preliminary data.</text>
</comment>
<dbReference type="Gene3D" id="3.40.50.720">
    <property type="entry name" value="NAD(P)-binding Rossmann-like Domain"/>
    <property type="match status" value="1"/>
</dbReference>
<organism evidence="3 4">
    <name type="scientific">Psychromarinibacter halotolerans</name>
    <dbReference type="NCBI Taxonomy" id="1775175"/>
    <lineage>
        <taxon>Bacteria</taxon>
        <taxon>Pseudomonadati</taxon>
        <taxon>Pseudomonadota</taxon>
        <taxon>Alphaproteobacteria</taxon>
        <taxon>Rhodobacterales</taxon>
        <taxon>Paracoccaceae</taxon>
        <taxon>Psychromarinibacter</taxon>
    </lineage>
</organism>
<dbReference type="PANTHER" id="PTHR48099">
    <property type="entry name" value="C-1-TETRAHYDROFOLATE SYNTHASE, CYTOPLASMIC-RELATED"/>
    <property type="match status" value="1"/>
</dbReference>
<dbReference type="Pfam" id="PF02882">
    <property type="entry name" value="THF_DHG_CYH_C"/>
    <property type="match status" value="1"/>
</dbReference>
<dbReference type="SUPFAM" id="SSF51735">
    <property type="entry name" value="NAD(P)-binding Rossmann-fold domains"/>
    <property type="match status" value="1"/>
</dbReference>
<evidence type="ECO:0000313" key="3">
    <source>
        <dbReference type="EMBL" id="MFC3144121.1"/>
    </source>
</evidence>
<dbReference type="PRINTS" id="PR00085">
    <property type="entry name" value="THFDHDRGNASE"/>
</dbReference>
<reference evidence="4" key="1">
    <citation type="journal article" date="2019" name="Int. J. Syst. Evol. Microbiol.">
        <title>The Global Catalogue of Microorganisms (GCM) 10K type strain sequencing project: providing services to taxonomists for standard genome sequencing and annotation.</title>
        <authorList>
            <consortium name="The Broad Institute Genomics Platform"/>
            <consortium name="The Broad Institute Genome Sequencing Center for Infectious Disease"/>
            <person name="Wu L."/>
            <person name="Ma J."/>
        </authorList>
    </citation>
    <scope>NUCLEOTIDE SEQUENCE [LARGE SCALE GENOMIC DNA]</scope>
    <source>
        <strain evidence="4">KCTC 52366</strain>
    </source>
</reference>
<dbReference type="InterPro" id="IPR036291">
    <property type="entry name" value="NAD(P)-bd_dom_sf"/>
</dbReference>
<evidence type="ECO:0000313" key="4">
    <source>
        <dbReference type="Proteomes" id="UP001595632"/>
    </source>
</evidence>
<proteinExistence type="predicted"/>